<keyword evidence="3" id="KW-1185">Reference proteome</keyword>
<accession>A0A371PD94</accession>
<keyword evidence="1" id="KW-0472">Membrane</keyword>
<keyword evidence="1" id="KW-0812">Transmembrane</keyword>
<keyword evidence="1" id="KW-1133">Transmembrane helix</keyword>
<organism evidence="2 3">
    <name type="scientific">Aeromicrobium endophyticum</name>
    <dbReference type="NCBI Taxonomy" id="2292704"/>
    <lineage>
        <taxon>Bacteria</taxon>
        <taxon>Bacillati</taxon>
        <taxon>Actinomycetota</taxon>
        <taxon>Actinomycetes</taxon>
        <taxon>Propionibacteriales</taxon>
        <taxon>Nocardioidaceae</taxon>
        <taxon>Aeromicrobium</taxon>
    </lineage>
</organism>
<sequence>MSVRELSIEQVQRWVVSFLILAVASFPLGALAAVSHTIVDEDRRSDAILLMVVMAALGVLALAAIRLVHRRPPVSPWLACGLLPAVVTALVVL</sequence>
<dbReference type="OrthoDB" id="3788664at2"/>
<feature type="transmembrane region" description="Helical" evidence="1">
    <location>
        <begin position="74"/>
        <end position="92"/>
    </location>
</feature>
<proteinExistence type="predicted"/>
<dbReference type="Proteomes" id="UP000265581">
    <property type="component" value="Unassembled WGS sequence"/>
</dbReference>
<gene>
    <name evidence="2" type="ORF">DX116_10235</name>
</gene>
<dbReference type="AlphaFoldDB" id="A0A371PD94"/>
<feature type="transmembrane region" description="Helical" evidence="1">
    <location>
        <begin position="14"/>
        <end position="35"/>
    </location>
</feature>
<evidence type="ECO:0000313" key="3">
    <source>
        <dbReference type="Proteomes" id="UP000265581"/>
    </source>
</evidence>
<dbReference type="RefSeq" id="WP_119703981.1">
    <property type="nucleotide sequence ID" value="NZ_JBHSOI010000001.1"/>
</dbReference>
<feature type="transmembrane region" description="Helical" evidence="1">
    <location>
        <begin position="47"/>
        <end position="68"/>
    </location>
</feature>
<comment type="caution">
    <text evidence="2">The sequence shown here is derived from an EMBL/GenBank/DDBJ whole genome shotgun (WGS) entry which is preliminary data.</text>
</comment>
<evidence type="ECO:0000313" key="2">
    <source>
        <dbReference type="EMBL" id="REK73872.1"/>
    </source>
</evidence>
<dbReference type="EMBL" id="QUBR01000001">
    <property type="protein sequence ID" value="REK73872.1"/>
    <property type="molecule type" value="Genomic_DNA"/>
</dbReference>
<protein>
    <submittedName>
        <fullName evidence="2">Uncharacterized protein</fullName>
    </submittedName>
</protein>
<reference evidence="2 3" key="1">
    <citation type="submission" date="2018-08" db="EMBL/GenBank/DDBJ databases">
        <title>Aeromicrobium sp. M2KJ-4, whole genome shotgun sequence.</title>
        <authorList>
            <person name="Tuo L."/>
        </authorList>
    </citation>
    <scope>NUCLEOTIDE SEQUENCE [LARGE SCALE GENOMIC DNA]</scope>
    <source>
        <strain evidence="2 3">M2KJ-4</strain>
    </source>
</reference>
<name>A0A371PD94_9ACTN</name>
<evidence type="ECO:0000256" key="1">
    <source>
        <dbReference type="SAM" id="Phobius"/>
    </source>
</evidence>